<proteinExistence type="inferred from homology"/>
<dbReference type="Pfam" id="PF10551">
    <property type="entry name" value="MULE"/>
    <property type="match status" value="1"/>
</dbReference>
<reference evidence="3" key="1">
    <citation type="submission" date="2023-05" db="EMBL/GenBank/DDBJ databases">
        <title>Genome and transcriptome analyses reveal genes involved in the formation of fine ridges on petal epidermal cells in Hibiscus trionum.</title>
        <authorList>
            <person name="Koshimizu S."/>
            <person name="Masuda S."/>
            <person name="Ishii T."/>
            <person name="Shirasu K."/>
            <person name="Hoshino A."/>
            <person name="Arita M."/>
        </authorList>
    </citation>
    <scope>NUCLEOTIDE SEQUENCE</scope>
    <source>
        <strain evidence="3">Hamamatsu line</strain>
    </source>
</reference>
<protein>
    <recommendedName>
        <fullName evidence="1">Protein FAR1-RELATED SEQUENCE</fullName>
    </recommendedName>
</protein>
<evidence type="ECO:0000313" key="4">
    <source>
        <dbReference type="Proteomes" id="UP001165190"/>
    </source>
</evidence>
<name>A0A9W7M2J5_HIBTR</name>
<dbReference type="InterPro" id="IPR018289">
    <property type="entry name" value="MULE_transposase_dom"/>
</dbReference>
<dbReference type="GO" id="GO:0006355">
    <property type="term" value="P:regulation of DNA-templated transcription"/>
    <property type="evidence" value="ECO:0007669"/>
    <property type="project" value="UniProtKB-UniRule"/>
</dbReference>
<comment type="subcellular location">
    <subcellularLocation>
        <location evidence="1">Nucleus</location>
    </subcellularLocation>
</comment>
<dbReference type="PANTHER" id="PTHR31669">
    <property type="entry name" value="PROTEIN FAR1-RELATED SEQUENCE 10-RELATED"/>
    <property type="match status" value="1"/>
</dbReference>
<accession>A0A9W7M2J5</accession>
<evidence type="ECO:0000259" key="2">
    <source>
        <dbReference type="Pfam" id="PF10551"/>
    </source>
</evidence>
<keyword evidence="4" id="KW-1185">Reference proteome</keyword>
<keyword evidence="1" id="KW-0539">Nucleus</keyword>
<keyword evidence="1" id="KW-0863">Zinc-finger</keyword>
<evidence type="ECO:0000256" key="1">
    <source>
        <dbReference type="RuleBase" id="RU367018"/>
    </source>
</evidence>
<keyword evidence="1" id="KW-0479">Metal-binding</keyword>
<evidence type="ECO:0000313" key="3">
    <source>
        <dbReference type="EMBL" id="GMI85221.1"/>
    </source>
</evidence>
<dbReference type="AlphaFoldDB" id="A0A9W7M2J5"/>
<dbReference type="GO" id="GO:0005634">
    <property type="term" value="C:nucleus"/>
    <property type="evidence" value="ECO:0007669"/>
    <property type="project" value="UniProtKB-SubCell"/>
</dbReference>
<dbReference type="PANTHER" id="PTHR31669:SF299">
    <property type="entry name" value="PROTEIN FAR1-RELATED SEQUENCE"/>
    <property type="match status" value="1"/>
</dbReference>
<comment type="function">
    <text evidence="1">Putative transcription activator involved in regulating light control of development.</text>
</comment>
<organism evidence="3 4">
    <name type="scientific">Hibiscus trionum</name>
    <name type="common">Flower of an hour</name>
    <dbReference type="NCBI Taxonomy" id="183268"/>
    <lineage>
        <taxon>Eukaryota</taxon>
        <taxon>Viridiplantae</taxon>
        <taxon>Streptophyta</taxon>
        <taxon>Embryophyta</taxon>
        <taxon>Tracheophyta</taxon>
        <taxon>Spermatophyta</taxon>
        <taxon>Magnoliopsida</taxon>
        <taxon>eudicotyledons</taxon>
        <taxon>Gunneridae</taxon>
        <taxon>Pentapetalae</taxon>
        <taxon>rosids</taxon>
        <taxon>malvids</taxon>
        <taxon>Malvales</taxon>
        <taxon>Malvaceae</taxon>
        <taxon>Malvoideae</taxon>
        <taxon>Hibiscus</taxon>
    </lineage>
</organism>
<sequence>MLGKKPITILTDQDDAMAKALASQYPETCHRLCVWHMYQNVAKHLSDVFERFGSFTKDFSSYVYDHDEEEDFPNAWDQMLAKYNLKDNRWLKKQFELREKWALVYGR</sequence>
<dbReference type="Proteomes" id="UP001165190">
    <property type="component" value="Unassembled WGS sequence"/>
</dbReference>
<dbReference type="EMBL" id="BSYR01000020">
    <property type="protein sequence ID" value="GMI85221.1"/>
    <property type="molecule type" value="Genomic_DNA"/>
</dbReference>
<dbReference type="InterPro" id="IPR031052">
    <property type="entry name" value="FHY3/FAR1"/>
</dbReference>
<gene>
    <name evidence="3" type="ORF">HRI_002191400</name>
</gene>
<comment type="caution">
    <text evidence="3">The sequence shown here is derived from an EMBL/GenBank/DDBJ whole genome shotgun (WGS) entry which is preliminary data.</text>
</comment>
<dbReference type="OrthoDB" id="2402896at2759"/>
<feature type="domain" description="MULE transposase" evidence="2">
    <location>
        <begin position="3"/>
        <end position="40"/>
    </location>
</feature>
<keyword evidence="1" id="KW-0862">Zinc</keyword>
<dbReference type="GO" id="GO:0008270">
    <property type="term" value="F:zinc ion binding"/>
    <property type="evidence" value="ECO:0007669"/>
    <property type="project" value="UniProtKB-UniRule"/>
</dbReference>
<comment type="similarity">
    <text evidence="1">Belongs to the FHY3/FAR1 family.</text>
</comment>